<sequence>METNKRIPVTVVTGFLGAGKTTLVNHILRAEHGRRIAVVENEFGEVGIDEDLVAKSVSSDEQILQLDNGCLCCSVRGDLIKTLEKLIRRKNRFDHIVIECTGLANPGPVCQTFYLDDDIKESCRLDSVLAVVDCFHCTRHLDRHAISGEVNECVQQIAFSDKLLLNKTDMVEEDELDTLLKRLKRINAIAEIIPCQHSAVPMDKIFDLDAFSVQRVLQQMPDFLPQEESLAGEDHASCGHNHSDCGHDHDHVAGLEHGKHHHLEAVSSVGIMAEGSLSVKLFNKWLGTMLKERGEDLYRSKGVLCIHGSDEKFIFQGVHMKVTMSRSSELGLEPWQPGEKRTNKLVFIGRNLERKSLEEGFLGCLA</sequence>
<name>A0A7S3UFP5_9CHLO</name>
<feature type="domain" description="CobW C-terminal" evidence="6">
    <location>
        <begin position="266"/>
        <end position="365"/>
    </location>
</feature>
<dbReference type="Gene3D" id="3.30.1220.10">
    <property type="entry name" value="CobW-like, C-terminal domain"/>
    <property type="match status" value="1"/>
</dbReference>
<keyword evidence="1" id="KW-0547">Nucleotide-binding</keyword>
<keyword evidence="2" id="KW-0378">Hydrolase</keyword>
<dbReference type="CDD" id="cd03112">
    <property type="entry name" value="CobW-like"/>
    <property type="match status" value="1"/>
</dbReference>
<dbReference type="InterPro" id="IPR051316">
    <property type="entry name" value="Zinc-reg_GTPase_activator"/>
</dbReference>
<comment type="catalytic activity">
    <reaction evidence="5">
        <text>GTP + H2O = GDP + phosphate + H(+)</text>
        <dbReference type="Rhea" id="RHEA:19669"/>
        <dbReference type="ChEBI" id="CHEBI:15377"/>
        <dbReference type="ChEBI" id="CHEBI:15378"/>
        <dbReference type="ChEBI" id="CHEBI:37565"/>
        <dbReference type="ChEBI" id="CHEBI:43474"/>
        <dbReference type="ChEBI" id="CHEBI:58189"/>
    </reaction>
    <physiologicalReaction direction="left-to-right" evidence="5">
        <dbReference type="Rhea" id="RHEA:19670"/>
    </physiologicalReaction>
</comment>
<dbReference type="SUPFAM" id="SSF52540">
    <property type="entry name" value="P-loop containing nucleoside triphosphate hydrolases"/>
    <property type="match status" value="1"/>
</dbReference>
<dbReference type="InterPro" id="IPR036627">
    <property type="entry name" value="CobW-likC_sf"/>
</dbReference>
<protein>
    <recommendedName>
        <fullName evidence="6">CobW C-terminal domain-containing protein</fullName>
    </recommendedName>
</protein>
<evidence type="ECO:0000256" key="2">
    <source>
        <dbReference type="ARBA" id="ARBA00022801"/>
    </source>
</evidence>
<comment type="similarity">
    <text evidence="4">Belongs to the SIMIBI class G3E GTPase family. ZNG1 subfamily.</text>
</comment>
<gene>
    <name evidence="7" type="ORF">PSAL00342_LOCUS4866</name>
</gene>
<proteinExistence type="inferred from homology"/>
<keyword evidence="3" id="KW-0143">Chaperone</keyword>
<evidence type="ECO:0000259" key="6">
    <source>
        <dbReference type="SMART" id="SM00833"/>
    </source>
</evidence>
<dbReference type="PANTHER" id="PTHR13748:SF70">
    <property type="entry name" value="COBW_HYPB_UREG NUCLEOTIDE-BINDING DOMAIN-CONTAINING PROTEIN"/>
    <property type="match status" value="1"/>
</dbReference>
<evidence type="ECO:0000256" key="3">
    <source>
        <dbReference type="ARBA" id="ARBA00023186"/>
    </source>
</evidence>
<evidence type="ECO:0000256" key="4">
    <source>
        <dbReference type="ARBA" id="ARBA00034320"/>
    </source>
</evidence>
<dbReference type="InterPro" id="IPR011629">
    <property type="entry name" value="CobW-like_C"/>
</dbReference>
<evidence type="ECO:0000313" key="7">
    <source>
        <dbReference type="EMBL" id="CAE0611031.1"/>
    </source>
</evidence>
<dbReference type="InterPro" id="IPR027417">
    <property type="entry name" value="P-loop_NTPase"/>
</dbReference>
<dbReference type="GO" id="GO:0005737">
    <property type="term" value="C:cytoplasm"/>
    <property type="evidence" value="ECO:0007669"/>
    <property type="project" value="TreeGrafter"/>
</dbReference>
<dbReference type="SMART" id="SM00833">
    <property type="entry name" value="CobW_C"/>
    <property type="match status" value="1"/>
</dbReference>
<dbReference type="Pfam" id="PF02492">
    <property type="entry name" value="cobW"/>
    <property type="match status" value="1"/>
</dbReference>
<dbReference type="InterPro" id="IPR003495">
    <property type="entry name" value="CobW/HypB/UreG_nucleotide-bd"/>
</dbReference>
<dbReference type="GO" id="GO:0000166">
    <property type="term" value="F:nucleotide binding"/>
    <property type="evidence" value="ECO:0007669"/>
    <property type="project" value="UniProtKB-KW"/>
</dbReference>
<dbReference type="SUPFAM" id="SSF90002">
    <property type="entry name" value="Hypothetical protein YjiA, C-terminal domain"/>
    <property type="match status" value="1"/>
</dbReference>
<dbReference type="Pfam" id="PF07683">
    <property type="entry name" value="CobW_C"/>
    <property type="match status" value="1"/>
</dbReference>
<reference evidence="7" key="1">
    <citation type="submission" date="2021-01" db="EMBL/GenBank/DDBJ databases">
        <authorList>
            <person name="Corre E."/>
            <person name="Pelletier E."/>
            <person name="Niang G."/>
            <person name="Scheremetjew M."/>
            <person name="Finn R."/>
            <person name="Kale V."/>
            <person name="Holt S."/>
            <person name="Cochrane G."/>
            <person name="Meng A."/>
            <person name="Brown T."/>
            <person name="Cohen L."/>
        </authorList>
    </citation>
    <scope>NUCLEOTIDE SEQUENCE</scope>
    <source>
        <strain evidence="7">CCMP1897</strain>
    </source>
</reference>
<dbReference type="GO" id="GO:0016787">
    <property type="term" value="F:hydrolase activity"/>
    <property type="evidence" value="ECO:0007669"/>
    <property type="project" value="UniProtKB-KW"/>
</dbReference>
<accession>A0A7S3UFP5</accession>
<dbReference type="PANTHER" id="PTHR13748">
    <property type="entry name" value="COBW-RELATED"/>
    <property type="match status" value="1"/>
</dbReference>
<organism evidence="7">
    <name type="scientific">Picocystis salinarum</name>
    <dbReference type="NCBI Taxonomy" id="88271"/>
    <lineage>
        <taxon>Eukaryota</taxon>
        <taxon>Viridiplantae</taxon>
        <taxon>Chlorophyta</taxon>
        <taxon>Picocystophyceae</taxon>
        <taxon>Picocystales</taxon>
        <taxon>Picocystaceae</taxon>
        <taxon>Picocystis</taxon>
    </lineage>
</organism>
<dbReference type="Gene3D" id="3.40.50.300">
    <property type="entry name" value="P-loop containing nucleotide triphosphate hydrolases"/>
    <property type="match status" value="1"/>
</dbReference>
<evidence type="ECO:0000256" key="5">
    <source>
        <dbReference type="ARBA" id="ARBA00049117"/>
    </source>
</evidence>
<evidence type="ECO:0000256" key="1">
    <source>
        <dbReference type="ARBA" id="ARBA00022741"/>
    </source>
</evidence>
<dbReference type="EMBL" id="HBIS01005397">
    <property type="protein sequence ID" value="CAE0611031.1"/>
    <property type="molecule type" value="Transcribed_RNA"/>
</dbReference>
<dbReference type="AlphaFoldDB" id="A0A7S3UFP5"/>